<proteinExistence type="predicted"/>
<sequence>MAHVTQAHVQTGITAAPPPHPGAPHPPQVMLLHPPQSHGGPPQGAVPQSGVPALSASTPSPYPYIGHPQGEQPGQAPGFPGGADDRIREFSLAGGIWHGRADGLQVGQDARVLGGE</sequence>
<organism evidence="2 3">
    <name type="scientific">Myotis myotis</name>
    <name type="common">Greater mouse-eared bat</name>
    <name type="synonym">Vespertilio myotis</name>
    <dbReference type="NCBI Taxonomy" id="51298"/>
    <lineage>
        <taxon>Eukaryota</taxon>
        <taxon>Metazoa</taxon>
        <taxon>Chordata</taxon>
        <taxon>Craniata</taxon>
        <taxon>Vertebrata</taxon>
        <taxon>Euteleostomi</taxon>
        <taxon>Mammalia</taxon>
        <taxon>Eutheria</taxon>
        <taxon>Laurasiatheria</taxon>
        <taxon>Chiroptera</taxon>
        <taxon>Yangochiroptera</taxon>
        <taxon>Vespertilionidae</taxon>
        <taxon>Myotis</taxon>
    </lineage>
</organism>
<evidence type="ECO:0000313" key="2">
    <source>
        <dbReference type="EMBL" id="KAF6272019.1"/>
    </source>
</evidence>
<feature type="compositionally biased region" description="Low complexity" evidence="1">
    <location>
        <begin position="66"/>
        <end position="78"/>
    </location>
</feature>
<dbReference type="AlphaFoldDB" id="A0A7J7R7B0"/>
<keyword evidence="3" id="KW-1185">Reference proteome</keyword>
<protein>
    <submittedName>
        <fullName evidence="2">Ataxin 2 like</fullName>
    </submittedName>
</protein>
<name>A0A7J7R7B0_MYOMY</name>
<evidence type="ECO:0000313" key="3">
    <source>
        <dbReference type="Proteomes" id="UP000527355"/>
    </source>
</evidence>
<evidence type="ECO:0000256" key="1">
    <source>
        <dbReference type="SAM" id="MobiDB-lite"/>
    </source>
</evidence>
<dbReference type="EMBL" id="JABWUV010000035">
    <property type="protein sequence ID" value="KAF6272019.1"/>
    <property type="molecule type" value="Genomic_DNA"/>
</dbReference>
<dbReference type="Proteomes" id="UP000527355">
    <property type="component" value="Unassembled WGS sequence"/>
</dbReference>
<feature type="region of interest" description="Disordered" evidence="1">
    <location>
        <begin position="1"/>
        <end position="86"/>
    </location>
</feature>
<reference evidence="2 3" key="1">
    <citation type="journal article" date="2020" name="Nature">
        <title>Six reference-quality genomes reveal evolution of bat adaptations.</title>
        <authorList>
            <person name="Jebb D."/>
            <person name="Huang Z."/>
            <person name="Pippel M."/>
            <person name="Hughes G.M."/>
            <person name="Lavrichenko K."/>
            <person name="Devanna P."/>
            <person name="Winkler S."/>
            <person name="Jermiin L.S."/>
            <person name="Skirmuntt E.C."/>
            <person name="Katzourakis A."/>
            <person name="Burkitt-Gray L."/>
            <person name="Ray D.A."/>
            <person name="Sullivan K.A.M."/>
            <person name="Roscito J.G."/>
            <person name="Kirilenko B.M."/>
            <person name="Davalos L.M."/>
            <person name="Corthals A.P."/>
            <person name="Power M.L."/>
            <person name="Jones G."/>
            <person name="Ransome R.D."/>
            <person name="Dechmann D.K.N."/>
            <person name="Locatelli A.G."/>
            <person name="Puechmaille S.J."/>
            <person name="Fedrigo O."/>
            <person name="Jarvis E.D."/>
            <person name="Hiller M."/>
            <person name="Vernes S.C."/>
            <person name="Myers E.W."/>
            <person name="Teeling E.C."/>
        </authorList>
    </citation>
    <scope>NUCLEOTIDE SEQUENCE [LARGE SCALE GENOMIC DNA]</scope>
    <source>
        <strain evidence="2">MMyoMyo1</strain>
        <tissue evidence="2">Flight muscle</tissue>
    </source>
</reference>
<gene>
    <name evidence="2" type="ORF">mMyoMyo1_001270</name>
</gene>
<dbReference type="VEuPathDB" id="HostDB:GeneID_118652882"/>
<comment type="caution">
    <text evidence="2">The sequence shown here is derived from an EMBL/GenBank/DDBJ whole genome shotgun (WGS) entry which is preliminary data.</text>
</comment>
<feature type="compositionally biased region" description="Pro residues" evidence="1">
    <location>
        <begin position="16"/>
        <end position="27"/>
    </location>
</feature>
<accession>A0A7J7R7B0</accession>